<evidence type="ECO:0000313" key="9">
    <source>
        <dbReference type="Proteomes" id="UP000241193"/>
    </source>
</evidence>
<dbReference type="InterPro" id="IPR002123">
    <property type="entry name" value="Plipid/glycerol_acylTrfase"/>
</dbReference>
<dbReference type="GO" id="GO:0003841">
    <property type="term" value="F:1-acylglycerol-3-phosphate O-acyltransferase activity"/>
    <property type="evidence" value="ECO:0007669"/>
    <property type="project" value="TreeGrafter"/>
</dbReference>
<dbReference type="Pfam" id="PF01553">
    <property type="entry name" value="Acyltransferase"/>
    <property type="match status" value="1"/>
</dbReference>
<organism evidence="8 9">
    <name type="scientific">Pseudothauera lacus</name>
    <dbReference type="NCBI Taxonomy" id="2136175"/>
    <lineage>
        <taxon>Bacteria</taxon>
        <taxon>Pseudomonadati</taxon>
        <taxon>Pseudomonadota</taxon>
        <taxon>Betaproteobacteria</taxon>
        <taxon>Rhodocyclales</taxon>
        <taxon>Zoogloeaceae</taxon>
        <taxon>Pseudothauera</taxon>
    </lineage>
</organism>
<sequence length="259" mass="27285">MLTIALLFPLCGATRRLALRQRWAARLLAVLGVELRAEGCAVAPGCMLVANHISWIDIFVINALAPSAFVSKAEVRAWPVAGWLAARSETVFLRRGSRGHARIVNAEIAALLDAGRNVAVFPEGTTTDGSHVLGFHAALLQPAIACGHAVQPLALSYHTADGRRSLAPAYDGEVSFGQCLRAIVAERRLIARIHATPALATTEVDRRALATHAQATIAAVVAAAAQPATCHTVPSSRRSAVSLPPHTQPESSAISPSSR</sequence>
<dbReference type="GO" id="GO:0006654">
    <property type="term" value="P:phosphatidic acid biosynthetic process"/>
    <property type="evidence" value="ECO:0007669"/>
    <property type="project" value="TreeGrafter"/>
</dbReference>
<reference evidence="8 9" key="1">
    <citation type="submission" date="2018-03" db="EMBL/GenBank/DDBJ databases">
        <authorList>
            <person name="Keele B.F."/>
        </authorList>
    </citation>
    <scope>NUCLEOTIDE SEQUENCE [LARGE SCALE GENOMIC DNA]</scope>
    <source>
        <strain evidence="8 9">D20</strain>
    </source>
</reference>
<comment type="pathway">
    <text evidence="1">Lipid metabolism.</text>
</comment>
<reference evidence="8 9" key="2">
    <citation type="submission" date="2018-04" db="EMBL/GenBank/DDBJ databases">
        <title>Thauera lacus sp. nov., isolated from an saline lake in Inner Mongolia, China.</title>
        <authorList>
            <person name="Liang Q.-Y."/>
        </authorList>
    </citation>
    <scope>NUCLEOTIDE SEQUENCE [LARGE SCALE GENOMIC DNA]</scope>
    <source>
        <strain evidence="8 9">D20</strain>
    </source>
</reference>
<evidence type="ECO:0000256" key="1">
    <source>
        <dbReference type="ARBA" id="ARBA00005189"/>
    </source>
</evidence>
<feature type="region of interest" description="Disordered" evidence="6">
    <location>
        <begin position="233"/>
        <end position="259"/>
    </location>
</feature>
<dbReference type="SUPFAM" id="SSF69593">
    <property type="entry name" value="Glycerol-3-phosphate (1)-acyltransferase"/>
    <property type="match status" value="1"/>
</dbReference>
<evidence type="ECO:0000259" key="7">
    <source>
        <dbReference type="SMART" id="SM00563"/>
    </source>
</evidence>
<evidence type="ECO:0000256" key="6">
    <source>
        <dbReference type="SAM" id="MobiDB-lite"/>
    </source>
</evidence>
<dbReference type="RefSeq" id="WP_107494255.1">
    <property type="nucleotide sequence ID" value="NZ_PZKC01000011.1"/>
</dbReference>
<dbReference type="OrthoDB" id="9806880at2"/>
<dbReference type="PANTHER" id="PTHR10434:SF64">
    <property type="entry name" value="1-ACYL-SN-GLYCEROL-3-PHOSPHATE ACYLTRANSFERASE-RELATED"/>
    <property type="match status" value="1"/>
</dbReference>
<proteinExistence type="predicted"/>
<keyword evidence="5 8" id="KW-0012">Acyltransferase</keyword>
<dbReference type="AlphaFoldDB" id="A0A2T4ID82"/>
<protein>
    <submittedName>
        <fullName evidence="8">1-acyl-sn-glycerol-3-phosphate acyltransferase</fullName>
    </submittedName>
</protein>
<evidence type="ECO:0000256" key="4">
    <source>
        <dbReference type="ARBA" id="ARBA00023098"/>
    </source>
</evidence>
<dbReference type="CDD" id="cd07989">
    <property type="entry name" value="LPLAT_AGPAT-like"/>
    <property type="match status" value="1"/>
</dbReference>
<evidence type="ECO:0000256" key="3">
    <source>
        <dbReference type="ARBA" id="ARBA00022679"/>
    </source>
</evidence>
<feature type="compositionally biased region" description="Polar residues" evidence="6">
    <location>
        <begin position="248"/>
        <end position="259"/>
    </location>
</feature>
<keyword evidence="4" id="KW-0443">Lipid metabolism</keyword>
<name>A0A2T4ID82_9RHOO</name>
<keyword evidence="9" id="KW-1185">Reference proteome</keyword>
<keyword evidence="2" id="KW-0444">Lipid biosynthesis</keyword>
<gene>
    <name evidence="8" type="ORF">C8261_12910</name>
</gene>
<evidence type="ECO:0000256" key="5">
    <source>
        <dbReference type="ARBA" id="ARBA00023315"/>
    </source>
</evidence>
<comment type="caution">
    <text evidence="8">The sequence shown here is derived from an EMBL/GenBank/DDBJ whole genome shotgun (WGS) entry which is preliminary data.</text>
</comment>
<dbReference type="EMBL" id="PZKC01000011">
    <property type="protein sequence ID" value="PTD95735.1"/>
    <property type="molecule type" value="Genomic_DNA"/>
</dbReference>
<dbReference type="Proteomes" id="UP000241193">
    <property type="component" value="Unassembled WGS sequence"/>
</dbReference>
<evidence type="ECO:0000313" key="8">
    <source>
        <dbReference type="EMBL" id="PTD95735.1"/>
    </source>
</evidence>
<evidence type="ECO:0000256" key="2">
    <source>
        <dbReference type="ARBA" id="ARBA00022516"/>
    </source>
</evidence>
<dbReference type="PANTHER" id="PTHR10434">
    <property type="entry name" value="1-ACYL-SN-GLYCEROL-3-PHOSPHATE ACYLTRANSFERASE"/>
    <property type="match status" value="1"/>
</dbReference>
<feature type="domain" description="Phospholipid/glycerol acyltransferase" evidence="7">
    <location>
        <begin position="46"/>
        <end position="158"/>
    </location>
</feature>
<accession>A0A2T4ID82</accession>
<keyword evidence="3 8" id="KW-0808">Transferase</keyword>
<dbReference type="SMART" id="SM00563">
    <property type="entry name" value="PlsC"/>
    <property type="match status" value="1"/>
</dbReference>